<organism evidence="2 3">
    <name type="scientific">Corynebacterium nasicanis</name>
    <dbReference type="NCBI Taxonomy" id="1448267"/>
    <lineage>
        <taxon>Bacteria</taxon>
        <taxon>Bacillati</taxon>
        <taxon>Actinomycetota</taxon>
        <taxon>Actinomycetes</taxon>
        <taxon>Mycobacteriales</taxon>
        <taxon>Corynebacteriaceae</taxon>
        <taxon>Corynebacterium</taxon>
    </lineage>
</organism>
<proteinExistence type="predicted"/>
<sequence length="97" mass="10041">MFLRASWGSAVLGVAALLTPWFAYPGIVCWFVALGAAALDGAGERLILLGHGLSGLGLVGCFLALVLIDAPDALLAVPLLFGLGQVPVLFALLLRLR</sequence>
<keyword evidence="3" id="KW-1185">Reference proteome</keyword>
<evidence type="ECO:0000256" key="1">
    <source>
        <dbReference type="SAM" id="Phobius"/>
    </source>
</evidence>
<keyword evidence="1" id="KW-1133">Transmembrane helix</keyword>
<feature type="transmembrane region" description="Helical" evidence="1">
    <location>
        <begin position="46"/>
        <end position="68"/>
    </location>
</feature>
<evidence type="ECO:0000313" key="3">
    <source>
        <dbReference type="Proteomes" id="UP001596244"/>
    </source>
</evidence>
<feature type="transmembrane region" description="Helical" evidence="1">
    <location>
        <begin position="12"/>
        <end position="39"/>
    </location>
</feature>
<protein>
    <submittedName>
        <fullName evidence="2">Uncharacterized protein</fullName>
    </submittedName>
</protein>
<comment type="caution">
    <text evidence="2">The sequence shown here is derived from an EMBL/GenBank/DDBJ whole genome shotgun (WGS) entry which is preliminary data.</text>
</comment>
<dbReference type="RefSeq" id="WP_377000636.1">
    <property type="nucleotide sequence ID" value="NZ_JBHSQE010000003.1"/>
</dbReference>
<name>A0ABW1QA47_9CORY</name>
<dbReference type="EMBL" id="JBHSQE010000003">
    <property type="protein sequence ID" value="MFC6146242.1"/>
    <property type="molecule type" value="Genomic_DNA"/>
</dbReference>
<dbReference type="Proteomes" id="UP001596244">
    <property type="component" value="Unassembled WGS sequence"/>
</dbReference>
<reference evidence="3" key="1">
    <citation type="journal article" date="2019" name="Int. J. Syst. Evol. Microbiol.">
        <title>The Global Catalogue of Microorganisms (GCM) 10K type strain sequencing project: providing services to taxonomists for standard genome sequencing and annotation.</title>
        <authorList>
            <consortium name="The Broad Institute Genomics Platform"/>
            <consortium name="The Broad Institute Genome Sequencing Center for Infectious Disease"/>
            <person name="Wu L."/>
            <person name="Ma J."/>
        </authorList>
    </citation>
    <scope>NUCLEOTIDE SEQUENCE [LARGE SCALE GENOMIC DNA]</scope>
    <source>
        <strain evidence="3">CCUG 51943</strain>
    </source>
</reference>
<keyword evidence="1" id="KW-0812">Transmembrane</keyword>
<gene>
    <name evidence="2" type="ORF">ACFPUZ_05415</name>
</gene>
<feature type="transmembrane region" description="Helical" evidence="1">
    <location>
        <begin position="74"/>
        <end position="94"/>
    </location>
</feature>
<accession>A0ABW1QA47</accession>
<keyword evidence="1" id="KW-0472">Membrane</keyword>
<evidence type="ECO:0000313" key="2">
    <source>
        <dbReference type="EMBL" id="MFC6146242.1"/>
    </source>
</evidence>